<evidence type="ECO:0000313" key="20">
    <source>
        <dbReference type="EMBL" id="KAJ1172237.1"/>
    </source>
</evidence>
<protein>
    <recommendedName>
        <fullName evidence="18">Flavin-containing monooxygenase</fullName>
        <ecNumber evidence="18">1.-.-.-</ecNumber>
    </recommendedName>
</protein>
<dbReference type="GO" id="GO:0034899">
    <property type="term" value="F:trimethylamine monooxygenase activity"/>
    <property type="evidence" value="ECO:0007669"/>
    <property type="project" value="UniProtKB-EC"/>
</dbReference>
<dbReference type="InterPro" id="IPR002253">
    <property type="entry name" value="Flavin_mOase_1"/>
</dbReference>
<evidence type="ECO:0000256" key="6">
    <source>
        <dbReference type="ARBA" id="ARBA00022824"/>
    </source>
</evidence>
<evidence type="ECO:0000256" key="9">
    <source>
        <dbReference type="ARBA" id="ARBA00022989"/>
    </source>
</evidence>
<comment type="similarity">
    <text evidence="3 18">Belongs to the FMO family.</text>
</comment>
<keyword evidence="6" id="KW-0256">Endoplasmic reticulum</keyword>
<dbReference type="EMBL" id="JANPWB010000007">
    <property type="protein sequence ID" value="KAJ1172237.1"/>
    <property type="molecule type" value="Genomic_DNA"/>
</dbReference>
<dbReference type="InterPro" id="IPR020946">
    <property type="entry name" value="Flavin_mOase-like"/>
</dbReference>
<evidence type="ECO:0000256" key="11">
    <source>
        <dbReference type="ARBA" id="ARBA00023033"/>
    </source>
</evidence>
<evidence type="ECO:0000256" key="10">
    <source>
        <dbReference type="ARBA" id="ARBA00023002"/>
    </source>
</evidence>
<evidence type="ECO:0000256" key="2">
    <source>
        <dbReference type="ARBA" id="ARBA00004389"/>
    </source>
</evidence>
<keyword evidence="7 18" id="KW-0274">FAD</keyword>
<comment type="catalytic activity">
    <reaction evidence="16">
        <text>trimethylamine + NADPH + O2 = trimethylamine N-oxide + NADP(+) + H2O</text>
        <dbReference type="Rhea" id="RHEA:31979"/>
        <dbReference type="ChEBI" id="CHEBI:15377"/>
        <dbReference type="ChEBI" id="CHEBI:15379"/>
        <dbReference type="ChEBI" id="CHEBI:15724"/>
        <dbReference type="ChEBI" id="CHEBI:57783"/>
        <dbReference type="ChEBI" id="CHEBI:58349"/>
        <dbReference type="ChEBI" id="CHEBI:58389"/>
        <dbReference type="EC" id="1.14.13.148"/>
    </reaction>
    <physiologicalReaction direction="left-to-right" evidence="16">
        <dbReference type="Rhea" id="RHEA:31980"/>
    </physiologicalReaction>
</comment>
<comment type="function">
    <text evidence="13">Broad spectrum monooxygenase that catalyzes the oxygenation of a wide variety of nitrogen- and sulfur-containing compounds including xenobiotics. Catalyzes the S-oxygenation of hypotaurine to produce taurine, an organic osmolyte involved in cell volume regulation as well as a variety of cytoprotective and developmental processes. In vitro, catalyzes the N-oxygenation of trimethylamine (TMA) to produce trimethylamine N-oxide (TMAO) and could therefore participate to the detoxification of this compound that is generated by the action of gut microbiota from dietary precursors such as choline, choline containing compounds, betaine or L-carnitine.</text>
</comment>
<keyword evidence="11 18" id="KW-0503">Monooxygenase</keyword>
<comment type="subcellular location">
    <subcellularLocation>
        <location evidence="2">Endoplasmic reticulum membrane</location>
        <topology evidence="2">Single-pass membrane protein</topology>
    </subcellularLocation>
</comment>
<evidence type="ECO:0000256" key="13">
    <source>
        <dbReference type="ARBA" id="ARBA00045957"/>
    </source>
</evidence>
<evidence type="ECO:0000256" key="18">
    <source>
        <dbReference type="RuleBase" id="RU361177"/>
    </source>
</evidence>
<evidence type="ECO:0000256" key="8">
    <source>
        <dbReference type="ARBA" id="ARBA00022857"/>
    </source>
</evidence>
<evidence type="ECO:0000256" key="3">
    <source>
        <dbReference type="ARBA" id="ARBA00009183"/>
    </source>
</evidence>
<dbReference type="GO" id="GO:0050661">
    <property type="term" value="F:NADP binding"/>
    <property type="evidence" value="ECO:0007669"/>
    <property type="project" value="InterPro"/>
</dbReference>
<dbReference type="Pfam" id="PF00743">
    <property type="entry name" value="FMO-like"/>
    <property type="match status" value="1"/>
</dbReference>
<dbReference type="GO" id="GO:0050660">
    <property type="term" value="F:flavin adenine dinucleotide binding"/>
    <property type="evidence" value="ECO:0007669"/>
    <property type="project" value="InterPro"/>
</dbReference>
<evidence type="ECO:0000256" key="7">
    <source>
        <dbReference type="ARBA" id="ARBA00022827"/>
    </source>
</evidence>
<proteinExistence type="inferred from homology"/>
<keyword evidence="9 19" id="KW-1133">Transmembrane helix</keyword>
<accession>A0AAV7T6P7</accession>
<sequence length="655" mass="74604">MWRCGRYVPPLMDTDPGEESLPVRRGRVRPVSRVLSLFLAVFARHFDSAALEVREKTINVLKANVRLSECRNFVFYEDGLKFYTLAPSAKCPLLHPSRNILRLGRSTSATRRPASVGEAVADRTMAKTVAVIGAGVSGLASLKCCLDEGLEATCFERGDDIGGLWKFMEHVEDGRASIYKSVVTNTSKEMSCFSDFPMPERFPNFLPNYKLMDYFQMYAKHFDLLKRIQFKTVVCSVRKRADFATTGQWDIVTEKDGKQETTVFDAVMVCIGHHVEPYLPLDSFPGIEKFKGQYFHSREYKFPDGFKGKRVVIVGMGNSGADLAVELSHTADKVFLSTRRGSWVMSRVYDRGYPWDMVFNTRFKNWFRNSLPTSIAIWMTNRKMNSWFDHANYGLHPEDSSQWKEPLFNDELPSRITCGYVVTKPNVVQFTETSARFDDGTVEEDIDVVIFATGYTYSCPLLEDCGISNLDVNSLYRKTFLPNLEKPTLAVIGLIQPLGAIMPTTEMQARWVTRVLKGLCKLPPLEKIMEDIAKKKKTLVERFGTRRQNSLQLDQIEYFDELATEIGAKPNIPFLFLTDPLLALELFYGSCTPFQYRLVGPGKWPGARHAILTQWDRIVLATRNRDAKIQQDHSPMLVVLFLLGLFATLIMFVFF</sequence>
<evidence type="ECO:0000313" key="21">
    <source>
        <dbReference type="Proteomes" id="UP001066276"/>
    </source>
</evidence>
<comment type="catalytic activity">
    <reaction evidence="15">
        <text>hypotaurine + NADPH + O2 + H(+) = taurine + NADP(+) + H2O</text>
        <dbReference type="Rhea" id="RHEA:69819"/>
        <dbReference type="ChEBI" id="CHEBI:15377"/>
        <dbReference type="ChEBI" id="CHEBI:15378"/>
        <dbReference type="ChEBI" id="CHEBI:15379"/>
        <dbReference type="ChEBI" id="CHEBI:57783"/>
        <dbReference type="ChEBI" id="CHEBI:57853"/>
        <dbReference type="ChEBI" id="CHEBI:58349"/>
        <dbReference type="ChEBI" id="CHEBI:507393"/>
        <dbReference type="EC" id="1.14.13.8"/>
    </reaction>
    <physiologicalReaction direction="left-to-right" evidence="15">
        <dbReference type="Rhea" id="RHEA:69820"/>
    </physiologicalReaction>
</comment>
<feature type="transmembrane region" description="Helical" evidence="19">
    <location>
        <begin position="635"/>
        <end position="654"/>
    </location>
</feature>
<dbReference type="SUPFAM" id="SSF51905">
    <property type="entry name" value="FAD/NAD(P)-binding domain"/>
    <property type="match status" value="2"/>
</dbReference>
<gene>
    <name evidence="20" type="ORF">NDU88_004085</name>
</gene>
<keyword evidence="12 19" id="KW-0472">Membrane</keyword>
<dbReference type="InterPro" id="IPR000960">
    <property type="entry name" value="Flavin_mOase"/>
</dbReference>
<keyword evidence="4 18" id="KW-0285">Flavoprotein</keyword>
<dbReference type="PANTHER" id="PTHR23023">
    <property type="entry name" value="DIMETHYLANILINE MONOOXYGENASE"/>
    <property type="match status" value="1"/>
</dbReference>
<dbReference type="PRINTS" id="PR00370">
    <property type="entry name" value="FMOXYGENASE"/>
</dbReference>
<dbReference type="InterPro" id="IPR050346">
    <property type="entry name" value="FMO-like"/>
</dbReference>
<dbReference type="Proteomes" id="UP001066276">
    <property type="component" value="Chromosome 4_1"/>
</dbReference>
<evidence type="ECO:0000256" key="15">
    <source>
        <dbReference type="ARBA" id="ARBA00048041"/>
    </source>
</evidence>
<evidence type="ECO:0000256" key="12">
    <source>
        <dbReference type="ARBA" id="ARBA00023136"/>
    </source>
</evidence>
<dbReference type="PIRSF" id="PIRSF000332">
    <property type="entry name" value="FMO"/>
    <property type="match status" value="1"/>
</dbReference>
<dbReference type="EC" id="1.-.-.-" evidence="18"/>
<dbReference type="InterPro" id="IPR036188">
    <property type="entry name" value="FAD/NAD-bd_sf"/>
</dbReference>
<comment type="catalytic activity">
    <reaction evidence="17">
        <text>N,N-dimethylaniline + NADPH + O2 + H(+) = N,N-dimethylaniline N-oxide + NADP(+) + H2O</text>
        <dbReference type="Rhea" id="RHEA:24468"/>
        <dbReference type="ChEBI" id="CHEBI:15377"/>
        <dbReference type="ChEBI" id="CHEBI:15378"/>
        <dbReference type="ChEBI" id="CHEBI:15379"/>
        <dbReference type="ChEBI" id="CHEBI:16269"/>
        <dbReference type="ChEBI" id="CHEBI:17735"/>
        <dbReference type="ChEBI" id="CHEBI:57783"/>
        <dbReference type="ChEBI" id="CHEBI:58349"/>
        <dbReference type="EC" id="1.14.13.8"/>
    </reaction>
    <physiologicalReaction direction="left-to-right" evidence="17">
        <dbReference type="Rhea" id="RHEA:24469"/>
    </physiologicalReaction>
</comment>
<reference evidence="20" key="1">
    <citation type="journal article" date="2022" name="bioRxiv">
        <title>Sequencing and chromosome-scale assembly of the giantPleurodeles waltlgenome.</title>
        <authorList>
            <person name="Brown T."/>
            <person name="Elewa A."/>
            <person name="Iarovenko S."/>
            <person name="Subramanian E."/>
            <person name="Araus A.J."/>
            <person name="Petzold A."/>
            <person name="Susuki M."/>
            <person name="Suzuki K.-i.T."/>
            <person name="Hayashi T."/>
            <person name="Toyoda A."/>
            <person name="Oliveira C."/>
            <person name="Osipova E."/>
            <person name="Leigh N.D."/>
            <person name="Simon A."/>
            <person name="Yun M.H."/>
        </authorList>
    </citation>
    <scope>NUCLEOTIDE SEQUENCE</scope>
    <source>
        <strain evidence="20">20211129_DDA</strain>
        <tissue evidence="20">Liver</tissue>
    </source>
</reference>
<keyword evidence="10 18" id="KW-0560">Oxidoreductase</keyword>
<name>A0AAV7T6P7_PLEWA</name>
<dbReference type="PRINTS" id="PR01121">
    <property type="entry name" value="FMOXYGENASE1"/>
</dbReference>
<comment type="caution">
    <text evidence="20">The sequence shown here is derived from an EMBL/GenBank/DDBJ whole genome shotgun (WGS) entry which is preliminary data.</text>
</comment>
<evidence type="ECO:0000256" key="14">
    <source>
        <dbReference type="ARBA" id="ARBA00047338"/>
    </source>
</evidence>
<comment type="catalytic activity">
    <reaction evidence="14">
        <text>hypotaurine + NADH + O2 + H(+) = taurine + NAD(+) + H2O</text>
        <dbReference type="Rhea" id="RHEA:74111"/>
        <dbReference type="ChEBI" id="CHEBI:15377"/>
        <dbReference type="ChEBI" id="CHEBI:15378"/>
        <dbReference type="ChEBI" id="CHEBI:15379"/>
        <dbReference type="ChEBI" id="CHEBI:57540"/>
        <dbReference type="ChEBI" id="CHEBI:57853"/>
        <dbReference type="ChEBI" id="CHEBI:57945"/>
        <dbReference type="ChEBI" id="CHEBI:507393"/>
        <dbReference type="EC" id="1.14.13.8"/>
    </reaction>
    <physiologicalReaction direction="left-to-right" evidence="14">
        <dbReference type="Rhea" id="RHEA:74112"/>
    </physiologicalReaction>
</comment>
<dbReference type="Gene3D" id="3.50.50.60">
    <property type="entry name" value="FAD/NAD(P)-binding domain"/>
    <property type="match status" value="1"/>
</dbReference>
<evidence type="ECO:0000256" key="17">
    <source>
        <dbReference type="ARBA" id="ARBA00049443"/>
    </source>
</evidence>
<evidence type="ECO:0000256" key="4">
    <source>
        <dbReference type="ARBA" id="ARBA00022630"/>
    </source>
</evidence>
<dbReference type="AlphaFoldDB" id="A0AAV7T6P7"/>
<dbReference type="GO" id="GO:0005789">
    <property type="term" value="C:endoplasmic reticulum membrane"/>
    <property type="evidence" value="ECO:0007669"/>
    <property type="project" value="UniProtKB-SubCell"/>
</dbReference>
<dbReference type="GO" id="GO:0004499">
    <property type="term" value="F:N,N-dimethylaniline monooxygenase activity"/>
    <property type="evidence" value="ECO:0007669"/>
    <property type="project" value="InterPro"/>
</dbReference>
<evidence type="ECO:0000256" key="1">
    <source>
        <dbReference type="ARBA" id="ARBA00001974"/>
    </source>
</evidence>
<evidence type="ECO:0000256" key="16">
    <source>
        <dbReference type="ARBA" id="ARBA00048088"/>
    </source>
</evidence>
<evidence type="ECO:0000256" key="19">
    <source>
        <dbReference type="SAM" id="Phobius"/>
    </source>
</evidence>
<keyword evidence="8" id="KW-0521">NADP</keyword>
<evidence type="ECO:0000256" key="5">
    <source>
        <dbReference type="ARBA" id="ARBA00022692"/>
    </source>
</evidence>
<dbReference type="FunFam" id="3.50.50.60:FF:000159">
    <property type="entry name" value="Dimethylaniline monooxygenase [N-oxide-forming]"/>
    <property type="match status" value="1"/>
</dbReference>
<keyword evidence="5 19" id="KW-0812">Transmembrane</keyword>
<organism evidence="20 21">
    <name type="scientific">Pleurodeles waltl</name>
    <name type="common">Iberian ribbed newt</name>
    <dbReference type="NCBI Taxonomy" id="8319"/>
    <lineage>
        <taxon>Eukaryota</taxon>
        <taxon>Metazoa</taxon>
        <taxon>Chordata</taxon>
        <taxon>Craniata</taxon>
        <taxon>Vertebrata</taxon>
        <taxon>Euteleostomi</taxon>
        <taxon>Amphibia</taxon>
        <taxon>Batrachia</taxon>
        <taxon>Caudata</taxon>
        <taxon>Salamandroidea</taxon>
        <taxon>Salamandridae</taxon>
        <taxon>Pleurodelinae</taxon>
        <taxon>Pleurodeles</taxon>
    </lineage>
</organism>
<comment type="cofactor">
    <cofactor evidence="1 18">
        <name>FAD</name>
        <dbReference type="ChEBI" id="CHEBI:57692"/>
    </cofactor>
</comment>
<keyword evidence="21" id="KW-1185">Reference proteome</keyword>